<comment type="similarity">
    <text evidence="10">Belongs to the ApbE family.</text>
</comment>
<keyword evidence="3 10" id="KW-0285">Flavoprotein</keyword>
<dbReference type="InterPro" id="IPR003374">
    <property type="entry name" value="ApbE-like_sf"/>
</dbReference>
<evidence type="ECO:0000313" key="12">
    <source>
        <dbReference type="EMBL" id="QDU91382.1"/>
    </source>
</evidence>
<gene>
    <name evidence="12" type="primary">apbE_2</name>
    <name evidence="12" type="ORF">Pla175_48040</name>
</gene>
<dbReference type="RefSeq" id="WP_145291434.1">
    <property type="nucleotide sequence ID" value="NZ_CP036291.1"/>
</dbReference>
<dbReference type="EC" id="2.7.1.180" evidence="1 10"/>
<feature type="binding site" evidence="11">
    <location>
        <position position="187"/>
    </location>
    <ligand>
        <name>Mg(2+)</name>
        <dbReference type="ChEBI" id="CHEBI:18420"/>
    </ligand>
</feature>
<evidence type="ECO:0000256" key="5">
    <source>
        <dbReference type="ARBA" id="ARBA00022723"/>
    </source>
</evidence>
<proteinExistence type="inferred from homology"/>
<sequence>MPAPDSTRRDFLTGKAAARSLSDSVGSLGASGEGTDGACVLNVARPAMACQFEFRVLSTATHNTGPAAIEALDLVEAIEDQLTVYRDQSEVQEINRTAALHPIPVEPGLFALLEQADALYQETGGAFDLTAGPLSKAWGFFERRGRVPSEAELAAAMAHVGWGRVCLDRTEKSIQFTEPGVEINFNSIGKGYALDRAADLLAERGAPDVLLHGGGSTLVARGQNRAAGVPGWLAGLGDPLRSGRRLGEFLLRDEALSTSGAATQKFVQGGKRYGHLIDPRTGRPAEGVHSVTVLAPTGAAADALSTAFYVLGWEGAEAYCGGHADVRALFVLPTPGGGVDVRTLNLPEDAWRRYP</sequence>
<dbReference type="PANTHER" id="PTHR30040:SF2">
    <property type="entry name" value="FAD:PROTEIN FMN TRANSFERASE"/>
    <property type="match status" value="1"/>
</dbReference>
<reference evidence="12 13" key="1">
    <citation type="submission" date="2019-02" db="EMBL/GenBank/DDBJ databases">
        <title>Deep-cultivation of Planctomycetes and their phenomic and genomic characterization uncovers novel biology.</title>
        <authorList>
            <person name="Wiegand S."/>
            <person name="Jogler M."/>
            <person name="Boedeker C."/>
            <person name="Pinto D."/>
            <person name="Vollmers J."/>
            <person name="Rivas-Marin E."/>
            <person name="Kohn T."/>
            <person name="Peeters S.H."/>
            <person name="Heuer A."/>
            <person name="Rast P."/>
            <person name="Oberbeckmann S."/>
            <person name="Bunk B."/>
            <person name="Jeske O."/>
            <person name="Meyerdierks A."/>
            <person name="Storesund J.E."/>
            <person name="Kallscheuer N."/>
            <person name="Luecker S."/>
            <person name="Lage O.M."/>
            <person name="Pohl T."/>
            <person name="Merkel B.J."/>
            <person name="Hornburger P."/>
            <person name="Mueller R.-W."/>
            <person name="Bruemmer F."/>
            <person name="Labrenz M."/>
            <person name="Spormann A.M."/>
            <person name="Op den Camp H."/>
            <person name="Overmann J."/>
            <person name="Amann R."/>
            <person name="Jetten M.S.M."/>
            <person name="Mascher T."/>
            <person name="Medema M.H."/>
            <person name="Devos D.P."/>
            <person name="Kaster A.-K."/>
            <person name="Ovreas L."/>
            <person name="Rohde M."/>
            <person name="Galperin M.Y."/>
            <person name="Jogler C."/>
        </authorList>
    </citation>
    <scope>NUCLEOTIDE SEQUENCE [LARGE SCALE GENOMIC DNA]</scope>
    <source>
        <strain evidence="12 13">Pla175</strain>
    </source>
</reference>
<dbReference type="EMBL" id="CP036291">
    <property type="protein sequence ID" value="QDU91382.1"/>
    <property type="molecule type" value="Genomic_DNA"/>
</dbReference>
<keyword evidence="4 10" id="KW-0808">Transferase</keyword>
<comment type="catalytic activity">
    <reaction evidence="9 10">
        <text>L-threonyl-[protein] + FAD = FMN-L-threonyl-[protein] + AMP + H(+)</text>
        <dbReference type="Rhea" id="RHEA:36847"/>
        <dbReference type="Rhea" id="RHEA-COMP:11060"/>
        <dbReference type="Rhea" id="RHEA-COMP:11061"/>
        <dbReference type="ChEBI" id="CHEBI:15378"/>
        <dbReference type="ChEBI" id="CHEBI:30013"/>
        <dbReference type="ChEBI" id="CHEBI:57692"/>
        <dbReference type="ChEBI" id="CHEBI:74257"/>
        <dbReference type="ChEBI" id="CHEBI:456215"/>
        <dbReference type="EC" id="2.7.1.180"/>
    </reaction>
</comment>
<evidence type="ECO:0000256" key="9">
    <source>
        <dbReference type="ARBA" id="ARBA00048540"/>
    </source>
</evidence>
<evidence type="ECO:0000256" key="6">
    <source>
        <dbReference type="ARBA" id="ARBA00022827"/>
    </source>
</evidence>
<accession>A0A518DIX5</accession>
<dbReference type="OrthoDB" id="9778595at2"/>
<evidence type="ECO:0000256" key="4">
    <source>
        <dbReference type="ARBA" id="ARBA00022679"/>
    </source>
</evidence>
<dbReference type="GO" id="GO:0016740">
    <property type="term" value="F:transferase activity"/>
    <property type="evidence" value="ECO:0007669"/>
    <property type="project" value="UniProtKB-UniRule"/>
</dbReference>
<keyword evidence="6 10" id="KW-0274">FAD</keyword>
<evidence type="ECO:0000256" key="7">
    <source>
        <dbReference type="ARBA" id="ARBA00022842"/>
    </source>
</evidence>
<comment type="cofactor">
    <cofactor evidence="11">
        <name>Mg(2+)</name>
        <dbReference type="ChEBI" id="CHEBI:18420"/>
    </cofactor>
    <cofactor evidence="11">
        <name>Mn(2+)</name>
        <dbReference type="ChEBI" id="CHEBI:29035"/>
    </cofactor>
    <text evidence="11">Magnesium. Can also use manganese.</text>
</comment>
<dbReference type="PIRSF" id="PIRSF006268">
    <property type="entry name" value="ApbE"/>
    <property type="match status" value="1"/>
</dbReference>
<feature type="binding site" evidence="11">
    <location>
        <position position="302"/>
    </location>
    <ligand>
        <name>Mg(2+)</name>
        <dbReference type="ChEBI" id="CHEBI:18420"/>
    </ligand>
</feature>
<name>A0A518DIX5_9BACT</name>
<keyword evidence="7 10" id="KW-0460">Magnesium</keyword>
<dbReference type="Gene3D" id="3.10.520.10">
    <property type="entry name" value="ApbE-like domains"/>
    <property type="match status" value="1"/>
</dbReference>
<evidence type="ECO:0000256" key="3">
    <source>
        <dbReference type="ARBA" id="ARBA00022630"/>
    </source>
</evidence>
<keyword evidence="5 10" id="KW-0479">Metal-binding</keyword>
<evidence type="ECO:0000256" key="10">
    <source>
        <dbReference type="PIRNR" id="PIRNR006268"/>
    </source>
</evidence>
<evidence type="ECO:0000256" key="11">
    <source>
        <dbReference type="PIRSR" id="PIRSR006268-2"/>
    </source>
</evidence>
<evidence type="ECO:0000313" key="13">
    <source>
        <dbReference type="Proteomes" id="UP000317429"/>
    </source>
</evidence>
<dbReference type="SUPFAM" id="SSF143631">
    <property type="entry name" value="ApbE-like"/>
    <property type="match status" value="1"/>
</dbReference>
<evidence type="ECO:0000256" key="1">
    <source>
        <dbReference type="ARBA" id="ARBA00011955"/>
    </source>
</evidence>
<keyword evidence="12" id="KW-0449">Lipoprotein</keyword>
<evidence type="ECO:0000256" key="2">
    <source>
        <dbReference type="ARBA" id="ARBA00016337"/>
    </source>
</evidence>
<dbReference type="Pfam" id="PF02424">
    <property type="entry name" value="ApbE"/>
    <property type="match status" value="1"/>
</dbReference>
<dbReference type="InterPro" id="IPR024932">
    <property type="entry name" value="ApbE"/>
</dbReference>
<dbReference type="KEGG" id="pnd:Pla175_48040"/>
<dbReference type="PANTHER" id="PTHR30040">
    <property type="entry name" value="THIAMINE BIOSYNTHESIS LIPOPROTEIN APBE"/>
    <property type="match status" value="1"/>
</dbReference>
<feature type="binding site" evidence="11">
    <location>
        <position position="306"/>
    </location>
    <ligand>
        <name>Mg(2+)</name>
        <dbReference type="ChEBI" id="CHEBI:18420"/>
    </ligand>
</feature>
<keyword evidence="13" id="KW-1185">Reference proteome</keyword>
<dbReference type="Proteomes" id="UP000317429">
    <property type="component" value="Chromosome"/>
</dbReference>
<dbReference type="AlphaFoldDB" id="A0A518DIX5"/>
<organism evidence="12 13">
    <name type="scientific">Pirellulimonas nuda</name>
    <dbReference type="NCBI Taxonomy" id="2528009"/>
    <lineage>
        <taxon>Bacteria</taxon>
        <taxon>Pseudomonadati</taxon>
        <taxon>Planctomycetota</taxon>
        <taxon>Planctomycetia</taxon>
        <taxon>Pirellulales</taxon>
        <taxon>Lacipirellulaceae</taxon>
        <taxon>Pirellulimonas</taxon>
    </lineage>
</organism>
<evidence type="ECO:0000256" key="8">
    <source>
        <dbReference type="ARBA" id="ARBA00031306"/>
    </source>
</evidence>
<protein>
    <recommendedName>
        <fullName evidence="2 10">FAD:protein FMN transferase</fullName>
        <ecNumber evidence="1 10">2.7.1.180</ecNumber>
    </recommendedName>
    <alternativeName>
        <fullName evidence="8 10">Flavin transferase</fullName>
    </alternativeName>
</protein>
<dbReference type="GO" id="GO:0046872">
    <property type="term" value="F:metal ion binding"/>
    <property type="evidence" value="ECO:0007669"/>
    <property type="project" value="UniProtKB-UniRule"/>
</dbReference>